<dbReference type="EMBL" id="ACEC01000125">
    <property type="protein sequence ID" value="EEG28821.1"/>
    <property type="molecule type" value="Genomic_DNA"/>
</dbReference>
<reference evidence="1 2" key="2">
    <citation type="submission" date="2009-02" db="EMBL/GenBank/DDBJ databases">
        <title>Draft genome sequence of Clostridium methylpentosum (DSM 5476).</title>
        <authorList>
            <person name="Sudarsanam P."/>
            <person name="Ley R."/>
            <person name="Guruge J."/>
            <person name="Turnbaugh P.J."/>
            <person name="Mahowald M."/>
            <person name="Liep D."/>
            <person name="Gordon J."/>
        </authorList>
    </citation>
    <scope>NUCLEOTIDE SEQUENCE [LARGE SCALE GENOMIC DNA]</scope>
    <source>
        <strain evidence="1 2">DSM 5476</strain>
    </source>
</reference>
<sequence length="48" mass="5495">MQTKNTEAFSDLQWNDDRIDMLDFYPHDREICPILSLCLNCGSCAPSS</sequence>
<reference evidence="1 2" key="1">
    <citation type="submission" date="2009-01" db="EMBL/GenBank/DDBJ databases">
        <authorList>
            <person name="Fulton L."/>
            <person name="Clifton S."/>
            <person name="Fulton B."/>
            <person name="Xu J."/>
            <person name="Minx P."/>
            <person name="Pepin K.H."/>
            <person name="Johnson M."/>
            <person name="Bhonagiri V."/>
            <person name="Nash W.E."/>
            <person name="Mardis E.R."/>
            <person name="Wilson R.K."/>
        </authorList>
    </citation>
    <scope>NUCLEOTIDE SEQUENCE [LARGE SCALE GENOMIC DNA]</scope>
    <source>
        <strain evidence="1 2">DSM 5476</strain>
    </source>
</reference>
<protein>
    <submittedName>
        <fullName evidence="1">Uncharacterized protein</fullName>
    </submittedName>
</protein>
<proteinExistence type="predicted"/>
<dbReference type="Proteomes" id="UP000003340">
    <property type="component" value="Unassembled WGS sequence"/>
</dbReference>
<accession>C0EIA3</accession>
<dbReference type="STRING" id="537013.CLOSTMETH_03598"/>
<dbReference type="HOGENOM" id="CLU_3151330_0_0_9"/>
<gene>
    <name evidence="1" type="ORF">CLOSTMETH_03598</name>
</gene>
<comment type="caution">
    <text evidence="1">The sequence shown here is derived from an EMBL/GenBank/DDBJ whole genome shotgun (WGS) entry which is preliminary data.</text>
</comment>
<name>C0EIA3_9FIRM</name>
<evidence type="ECO:0000313" key="1">
    <source>
        <dbReference type="EMBL" id="EEG28821.1"/>
    </source>
</evidence>
<keyword evidence="2" id="KW-1185">Reference proteome</keyword>
<dbReference type="AlphaFoldDB" id="C0EIA3"/>
<organism evidence="1 2">
    <name type="scientific">[Clostridium] methylpentosum DSM 5476</name>
    <dbReference type="NCBI Taxonomy" id="537013"/>
    <lineage>
        <taxon>Bacteria</taxon>
        <taxon>Bacillati</taxon>
        <taxon>Bacillota</taxon>
        <taxon>Clostridia</taxon>
        <taxon>Eubacteriales</taxon>
        <taxon>Oscillospiraceae</taxon>
        <taxon>Oscillospiraceae incertae sedis</taxon>
    </lineage>
</organism>
<evidence type="ECO:0000313" key="2">
    <source>
        <dbReference type="Proteomes" id="UP000003340"/>
    </source>
</evidence>